<dbReference type="RefSeq" id="WP_046309765.1">
    <property type="nucleotide sequence ID" value="NZ_CBCSCY010000001.1"/>
</dbReference>
<dbReference type="OrthoDB" id="1186563at2"/>
<sequence length="339" mass="37355">MGAGFKKIFLMYIACLWACSSVAQEVQHTQQYANRLYLNPAFAGLDYSWSVALSHRKQWPALNGSFITNSLAADLRIPDSKSAISLLLQQDRAGVGGLKKLQGSLGYAYHTNISSNWAMSAGLQASIASLRLDYNNLVFGDQLSDNGMVSLTSAEANNFAPNTYVDFSVGGLIHSDQFWAGLTVAHLNKPTYELAQETELPIRFTAIAGYKFYARSYEEQGRLFELSFTPTATFIHQHNAKRLDIGLYTKYTPLTLGLIYKGVPVTGGTNQDQSLSVIAGLQLKQFRVGFSHDVGLKGLSREVGGTNEVSLVFERAVINNLFRSRLKNKINRSIVCPAF</sequence>
<reference evidence="2 3" key="1">
    <citation type="journal article" date="2015" name="Sci. Rep.">
        <title>Unraveling adaptation of Pontibacter korlensis to radiation and infertility in desert through complete genome and comparative transcriptomic analysis.</title>
        <authorList>
            <person name="Dai J."/>
            <person name="Dai W."/>
            <person name="Qiu C."/>
            <person name="Yang Z."/>
            <person name="Zhang Y."/>
            <person name="Zhou M."/>
            <person name="Zhang L."/>
            <person name="Fang C."/>
            <person name="Gao Q."/>
            <person name="Yang Q."/>
            <person name="Li X."/>
            <person name="Wang Z."/>
            <person name="Wang Z."/>
            <person name="Jia Z."/>
            <person name="Chen X."/>
        </authorList>
    </citation>
    <scope>NUCLEOTIDE SEQUENCE [LARGE SCALE GENOMIC DNA]</scope>
    <source>
        <strain evidence="2 3">X14-1T</strain>
    </source>
</reference>
<keyword evidence="3" id="KW-1185">Reference proteome</keyword>
<feature type="signal peptide" evidence="1">
    <location>
        <begin position="1"/>
        <end position="23"/>
    </location>
</feature>
<evidence type="ECO:0000256" key="1">
    <source>
        <dbReference type="SAM" id="SignalP"/>
    </source>
</evidence>
<dbReference type="EMBL" id="CP009621">
    <property type="protein sequence ID" value="AKD02803.1"/>
    <property type="molecule type" value="Genomic_DNA"/>
</dbReference>
<keyword evidence="1" id="KW-0732">Signal</keyword>
<accession>A0A0E3ZE55</accession>
<dbReference type="STRING" id="400092.PKOR_06290"/>
<gene>
    <name evidence="2" type="ORF">PKOR_06290</name>
</gene>
<dbReference type="AlphaFoldDB" id="A0A0E3ZE55"/>
<dbReference type="NCBIfam" id="TIGR03519">
    <property type="entry name" value="T9SS_PorP_fam"/>
    <property type="match status" value="1"/>
</dbReference>
<dbReference type="InterPro" id="IPR019861">
    <property type="entry name" value="PorP/SprF_Bacteroidetes"/>
</dbReference>
<dbReference type="KEGG" id="pko:PKOR_06290"/>
<evidence type="ECO:0000313" key="2">
    <source>
        <dbReference type="EMBL" id="AKD02803.1"/>
    </source>
</evidence>
<dbReference type="Proteomes" id="UP000033109">
    <property type="component" value="Chromosome"/>
</dbReference>
<protein>
    <submittedName>
        <fullName evidence="2">Membrane protein</fullName>
    </submittedName>
</protein>
<feature type="chain" id="PRO_5002416680" evidence="1">
    <location>
        <begin position="24"/>
        <end position="339"/>
    </location>
</feature>
<evidence type="ECO:0000313" key="3">
    <source>
        <dbReference type="Proteomes" id="UP000033109"/>
    </source>
</evidence>
<organism evidence="2 3">
    <name type="scientific">Pontibacter korlensis</name>
    <dbReference type="NCBI Taxonomy" id="400092"/>
    <lineage>
        <taxon>Bacteria</taxon>
        <taxon>Pseudomonadati</taxon>
        <taxon>Bacteroidota</taxon>
        <taxon>Cytophagia</taxon>
        <taxon>Cytophagales</taxon>
        <taxon>Hymenobacteraceae</taxon>
        <taxon>Pontibacter</taxon>
    </lineage>
</organism>
<dbReference type="HOGENOM" id="CLU_068235_1_0_10"/>
<dbReference type="Pfam" id="PF11751">
    <property type="entry name" value="PorP_SprF"/>
    <property type="match status" value="1"/>
</dbReference>
<proteinExistence type="predicted"/>
<name>A0A0E3ZE55_9BACT</name>
<dbReference type="PATRIC" id="fig|400092.3.peg.1400"/>